<evidence type="ECO:0000313" key="1">
    <source>
        <dbReference type="EMBL" id="CAE48599.1"/>
    </source>
</evidence>
<proteinExistence type="predicted"/>
<keyword evidence="2" id="KW-1185">Reference proteome</keyword>
<dbReference type="STRING" id="257309.DIP0094"/>
<dbReference type="AlphaFoldDB" id="Q6NKD8"/>
<dbReference type="Proteomes" id="UP000002198">
    <property type="component" value="Chromosome"/>
</dbReference>
<protein>
    <submittedName>
        <fullName evidence="1">Uncharacterized protein</fullName>
    </submittedName>
</protein>
<name>Q6NKD8_CORDI</name>
<reference evidence="1 2" key="1">
    <citation type="journal article" date="2003" name="Nucleic Acids Res.">
        <title>The complete genome sequence and analysis of Corynebacterium diphtheriae NCTC13129.</title>
        <authorList>
            <person name="Cerdeno-Tarraga A.M."/>
            <person name="Efstratiou A."/>
            <person name="Dover L.G."/>
            <person name="Holden M.T.G."/>
            <person name="Pallen M."/>
            <person name="Bentley S.D."/>
            <person name="Besra G.S."/>
            <person name="Churcher C."/>
            <person name="James K.D."/>
            <person name="De Zoysa A."/>
            <person name="Chillingworth T."/>
            <person name="Cronin A."/>
            <person name="Dowd L."/>
            <person name="Feltwell T."/>
            <person name="Hamlin N."/>
            <person name="Holroyd S."/>
            <person name="Jagels K."/>
            <person name="Moule S."/>
            <person name="Quail M.A."/>
            <person name="Rabbinowitsch E."/>
            <person name="Rutherford K."/>
            <person name="Thomson N.R."/>
            <person name="Unwin L."/>
            <person name="Whitehead S."/>
            <person name="Barrell B.G.Parkhill.J."/>
        </authorList>
    </citation>
    <scope>NUCLEOTIDE SEQUENCE [LARGE SCALE GENOMIC DNA]</scope>
    <source>
        <strain evidence="2">ATCC 700971 / NCTC 13129 / Biotype gravis</strain>
    </source>
</reference>
<accession>Q6NKD8</accession>
<dbReference type="KEGG" id="cdi:DIP0094"/>
<gene>
    <name evidence="1" type="ordered locus">DIP0094</name>
</gene>
<dbReference type="EMBL" id="BX248354">
    <property type="protein sequence ID" value="CAE48599.1"/>
    <property type="molecule type" value="Genomic_DNA"/>
</dbReference>
<evidence type="ECO:0000313" key="2">
    <source>
        <dbReference type="Proteomes" id="UP000002198"/>
    </source>
</evidence>
<organism evidence="1 2">
    <name type="scientific">Corynebacterium diphtheriae (strain ATCC 700971 / NCTC 13129 / Biotype gravis)</name>
    <dbReference type="NCBI Taxonomy" id="257309"/>
    <lineage>
        <taxon>Bacteria</taxon>
        <taxon>Bacillati</taxon>
        <taxon>Actinomycetota</taxon>
        <taxon>Actinomycetes</taxon>
        <taxon>Mycobacteriales</taxon>
        <taxon>Corynebacteriaceae</taxon>
        <taxon>Corynebacterium</taxon>
    </lineage>
</organism>
<dbReference type="HOGENOM" id="CLU_3326918_0_0_11"/>
<sequence length="38" mass="4542">MYKIPRGDVGIVIQQSPTQHWPLNRVVIFQFLRFLESK</sequence>